<dbReference type="InterPro" id="IPR003960">
    <property type="entry name" value="ATPase_AAA_CS"/>
</dbReference>
<feature type="compositionally biased region" description="Polar residues" evidence="4">
    <location>
        <begin position="498"/>
        <end position="523"/>
    </location>
</feature>
<feature type="compositionally biased region" description="Acidic residues" evidence="4">
    <location>
        <begin position="407"/>
        <end position="423"/>
    </location>
</feature>
<dbReference type="InterPro" id="IPR038100">
    <property type="entry name" value="NLV2_N_sf"/>
</dbReference>
<proteinExistence type="inferred from homology"/>
<dbReference type="PANTHER" id="PTHR23077:SF171">
    <property type="entry name" value="NUCLEAR VALOSIN-CONTAINING PROTEIN-LIKE"/>
    <property type="match status" value="1"/>
</dbReference>
<evidence type="ECO:0000256" key="1">
    <source>
        <dbReference type="ARBA" id="ARBA00006914"/>
    </source>
</evidence>
<dbReference type="InterPro" id="IPR050168">
    <property type="entry name" value="AAA_ATPase_domain"/>
</dbReference>
<feature type="domain" description="AAA+ ATPase" evidence="5">
    <location>
        <begin position="943"/>
        <end position="1080"/>
    </location>
</feature>
<feature type="compositionally biased region" description="Polar residues" evidence="4">
    <location>
        <begin position="1346"/>
        <end position="1357"/>
    </location>
</feature>
<dbReference type="InterPro" id="IPR031996">
    <property type="entry name" value="NVL2_nucleolin-bd"/>
</dbReference>
<dbReference type="InterPro" id="IPR003593">
    <property type="entry name" value="AAA+_ATPase"/>
</dbReference>
<keyword evidence="2" id="KW-0547">Nucleotide-binding</keyword>
<evidence type="ECO:0000256" key="2">
    <source>
        <dbReference type="ARBA" id="ARBA00022741"/>
    </source>
</evidence>
<feature type="region of interest" description="Disordered" evidence="4">
    <location>
        <begin position="403"/>
        <end position="423"/>
    </location>
</feature>
<dbReference type="Pfam" id="PF00004">
    <property type="entry name" value="AAA"/>
    <property type="match status" value="2"/>
</dbReference>
<dbReference type="EMBL" id="OE840758">
    <property type="protein sequence ID" value="CAD7592429.1"/>
    <property type="molecule type" value="Genomic_DNA"/>
</dbReference>
<dbReference type="InterPro" id="IPR041569">
    <property type="entry name" value="AAA_lid_3"/>
</dbReference>
<dbReference type="InterPro" id="IPR027417">
    <property type="entry name" value="P-loop_NTPase"/>
</dbReference>
<dbReference type="SMART" id="SM00382">
    <property type="entry name" value="AAA"/>
    <property type="match status" value="2"/>
</dbReference>
<evidence type="ECO:0000259" key="5">
    <source>
        <dbReference type="SMART" id="SM00382"/>
    </source>
</evidence>
<dbReference type="FunFam" id="3.40.50.300:FF:000600">
    <property type="entry name" value="Nuclear valosin-containing protein-like"/>
    <property type="match status" value="1"/>
</dbReference>
<dbReference type="FunFam" id="3.40.50.300:FF:000149">
    <property type="entry name" value="Nuclear valosin-containing protein-like"/>
    <property type="match status" value="1"/>
</dbReference>
<feature type="compositionally biased region" description="Basic and acidic residues" evidence="4">
    <location>
        <begin position="1373"/>
        <end position="1401"/>
    </location>
</feature>
<dbReference type="GO" id="GO:0016887">
    <property type="term" value="F:ATP hydrolysis activity"/>
    <property type="evidence" value="ECO:0007669"/>
    <property type="project" value="InterPro"/>
</dbReference>
<keyword evidence="3" id="KW-0067">ATP-binding</keyword>
<dbReference type="GO" id="GO:0003723">
    <property type="term" value="F:RNA binding"/>
    <property type="evidence" value="ECO:0007669"/>
    <property type="project" value="TreeGrafter"/>
</dbReference>
<dbReference type="PANTHER" id="PTHR23077">
    <property type="entry name" value="AAA-FAMILY ATPASE"/>
    <property type="match status" value="1"/>
</dbReference>
<dbReference type="Pfam" id="PF16725">
    <property type="entry name" value="Nucleolin_bd"/>
    <property type="match status" value="1"/>
</dbReference>
<dbReference type="GO" id="GO:0042254">
    <property type="term" value="P:ribosome biogenesis"/>
    <property type="evidence" value="ECO:0007669"/>
    <property type="project" value="TreeGrafter"/>
</dbReference>
<dbReference type="Gene3D" id="3.40.50.300">
    <property type="entry name" value="P-loop containing nucleotide triphosphate hydrolases"/>
    <property type="match status" value="2"/>
</dbReference>
<dbReference type="InterPro" id="IPR003959">
    <property type="entry name" value="ATPase_AAA_core"/>
</dbReference>
<evidence type="ECO:0000313" key="6">
    <source>
        <dbReference type="EMBL" id="CAD7592429.1"/>
    </source>
</evidence>
<dbReference type="Pfam" id="PF17862">
    <property type="entry name" value="AAA_lid_3"/>
    <property type="match status" value="2"/>
</dbReference>
<sequence>MLAFIGGSLVKSSAPVASVREGYHQEKFYLRIYKWQPCYSGVDRDSLTCYETYLSNKVAYEGDVGVASQPTLLDVLDDWDDTPSTQEIHHTHLVVQEHMTGDHLVQQCQVDRGVFGAEFEVAGFHHRALHPSNNPHTHHGKPNSIDIQLVKRLLSNESLHLTQELWCSDKIYGWWLGTIIVPVQDGDIGRVEEEVYPHFSGIREENHFGKTNLSTSDQDMNLYLTVIGSLVYCEGDALNHEATDAVYPHFHGKIVENHFGKSTLSKHDRDLNLDLIIGCLVYCESRTLDHAATKVGMSSSTEIIPIQGPSMSSRKKPSGFLTKKPKKSYPYFSDSLLLPRIQQYLEDHKDIFTHVDIDAMADYLQNKYRDYSKKKRRPFRVMVNTAFNVVNENYTQRRLEMGIHTSDEDEEEDDDDEDDDFVEASEGNRANETLMDLYYPQKPKKNPRFVGENELIDICSDDEPEPVKVVDVNKEMFSNNMPNISIVPLGLKPKKSSSDVTSSMAAKTLPSKTRTKSGMSSPPASLVNMPAPSMPEKSTRVSAALPANESTPQSSSGTGVKKRKPQLEENGFLPNKRRKEFTVSYSNVNFKDFAGHGKILEDVSSLIFHMSQIDSYRALGISPPRGFLLHGPPGCGKTLLAQVIAGELRVPLLKVSSPALVAGVSGESESRIRDLFDQALSLAPCVVFLDEVDAITPNRHTAQREMERRIVSQLLSCLDELGEKEGGNNVLVIGATNRPDSIDPALRRAGRFDREVSIGIPDTKARTQILKVACKNMKLEPSFNYKEVAKNAPGYVGADLIALAREASMIALERCLDEYRNKCLQKAKDNPKKTGNSSDMDISDEDSAQPKVNSTDPLPVSEKNNEKPSGSEQGALNLENIFSWVRRQPSIPRSEFINMSISMKDFKAALKRVQPSAKREGFATVPDAPVRYPEQFSSLGITTTTGVLLCGPPGCGKTLLAKAVANEAGINFISVKGPELLTMYVGESERAVRQVFQRAKNSAPCVIFFDELDALCPRRSETADGGASMRVVNQMLTEMDGVEGRGGVFLMAASNRPDIVDPAVLRPGRLDKILYVGLPSPVGRVDILRALTKNGTRPAFSKDNSLEQLGLSNNVEGYTGADLAALIREAGLHALMDFIDSPTEGKHNLEISRDHCSRALLRIRPSVTRKDQAHYEKYRRLYSAAQSKRIRMPANKENISGHEISSPGIPKAVCQSTGSRVSSTLKRPASSCQTHVTLDVSSHRGSCESSTAKVLKLLEETIDDDDDIMEVTPGTNIVRVSNTEVDEIALLESNDEAEVLESMLTTEPTKVKDIAPDDVIALHEINDSEVLEEDSSNDIAKKTDDITTNETALSTSDENSENVKPDTLSEVNETSKESAKVDSEKAVENDIDEHAKVQTRV</sequence>
<dbReference type="Gene3D" id="1.10.8.60">
    <property type="match status" value="2"/>
</dbReference>
<name>A0A7R9JX23_TIMGE</name>
<dbReference type="GO" id="GO:0005634">
    <property type="term" value="C:nucleus"/>
    <property type="evidence" value="ECO:0007669"/>
    <property type="project" value="TreeGrafter"/>
</dbReference>
<accession>A0A7R9JX23</accession>
<feature type="region of interest" description="Disordered" evidence="4">
    <location>
        <begin position="1331"/>
        <end position="1401"/>
    </location>
</feature>
<feature type="region of interest" description="Disordered" evidence="4">
    <location>
        <begin position="827"/>
        <end position="873"/>
    </location>
</feature>
<reference evidence="6" key="1">
    <citation type="submission" date="2020-11" db="EMBL/GenBank/DDBJ databases">
        <authorList>
            <person name="Tran Van P."/>
        </authorList>
    </citation>
    <scope>NUCLEOTIDE SEQUENCE</scope>
</reference>
<comment type="similarity">
    <text evidence="1">Belongs to the AAA ATPase family.</text>
</comment>
<dbReference type="SUPFAM" id="SSF52540">
    <property type="entry name" value="P-loop containing nucleoside triphosphate hydrolases"/>
    <property type="match status" value="2"/>
</dbReference>
<dbReference type="GO" id="GO:0005524">
    <property type="term" value="F:ATP binding"/>
    <property type="evidence" value="ECO:0007669"/>
    <property type="project" value="UniProtKB-KW"/>
</dbReference>
<gene>
    <name evidence="6" type="ORF">TGEB3V08_LOCUS4926</name>
</gene>
<feature type="compositionally biased region" description="Polar residues" evidence="4">
    <location>
        <begin position="548"/>
        <end position="558"/>
    </location>
</feature>
<feature type="domain" description="AAA+ ATPase" evidence="5">
    <location>
        <begin position="623"/>
        <end position="762"/>
    </location>
</feature>
<evidence type="ECO:0000256" key="4">
    <source>
        <dbReference type="SAM" id="MobiDB-lite"/>
    </source>
</evidence>
<dbReference type="GO" id="GO:1990275">
    <property type="term" value="F:preribosome binding"/>
    <property type="evidence" value="ECO:0007669"/>
    <property type="project" value="TreeGrafter"/>
</dbReference>
<dbReference type="PROSITE" id="PS00674">
    <property type="entry name" value="AAA"/>
    <property type="match status" value="2"/>
</dbReference>
<organism evidence="6">
    <name type="scientific">Timema genevievae</name>
    <name type="common">Walking stick</name>
    <dbReference type="NCBI Taxonomy" id="629358"/>
    <lineage>
        <taxon>Eukaryota</taxon>
        <taxon>Metazoa</taxon>
        <taxon>Ecdysozoa</taxon>
        <taxon>Arthropoda</taxon>
        <taxon>Hexapoda</taxon>
        <taxon>Insecta</taxon>
        <taxon>Pterygota</taxon>
        <taxon>Neoptera</taxon>
        <taxon>Polyneoptera</taxon>
        <taxon>Phasmatodea</taxon>
        <taxon>Timematodea</taxon>
        <taxon>Timematoidea</taxon>
        <taxon>Timematidae</taxon>
        <taxon>Timema</taxon>
    </lineage>
</organism>
<evidence type="ECO:0000256" key="3">
    <source>
        <dbReference type="ARBA" id="ARBA00022840"/>
    </source>
</evidence>
<feature type="region of interest" description="Disordered" evidence="4">
    <location>
        <begin position="489"/>
        <end position="573"/>
    </location>
</feature>
<protein>
    <recommendedName>
        <fullName evidence="5">AAA+ ATPase domain-containing protein</fullName>
    </recommendedName>
</protein>
<dbReference type="Gene3D" id="1.10.10.2010">
    <property type="match status" value="1"/>
</dbReference>